<dbReference type="Pfam" id="PF04547">
    <property type="entry name" value="Anoctamin"/>
    <property type="match status" value="1"/>
</dbReference>
<gene>
    <name evidence="8" type="ORF">AVEN_190917_1</name>
</gene>
<dbReference type="EMBL" id="BGPR01000232">
    <property type="protein sequence ID" value="GBM06715.1"/>
    <property type="molecule type" value="Genomic_DNA"/>
</dbReference>
<keyword evidence="5 6" id="KW-0472">Membrane</keyword>
<evidence type="ECO:0000256" key="5">
    <source>
        <dbReference type="ARBA" id="ARBA00023136"/>
    </source>
</evidence>
<dbReference type="Proteomes" id="UP000499080">
    <property type="component" value="Unassembled WGS sequence"/>
</dbReference>
<dbReference type="PANTHER" id="PTHR12308:SF73">
    <property type="entry name" value="ANOCTAMIN"/>
    <property type="match status" value="1"/>
</dbReference>
<proteinExistence type="inferred from homology"/>
<keyword evidence="9" id="KW-1185">Reference proteome</keyword>
<dbReference type="OrthoDB" id="6418703at2759"/>
<evidence type="ECO:0000256" key="2">
    <source>
        <dbReference type="ARBA" id="ARBA00009671"/>
    </source>
</evidence>
<accession>A0A4Y2CTW9</accession>
<dbReference type="InterPro" id="IPR049452">
    <property type="entry name" value="Anoctamin_TM"/>
</dbReference>
<organism evidence="8 9">
    <name type="scientific">Araneus ventricosus</name>
    <name type="common">Orbweaver spider</name>
    <name type="synonym">Epeira ventricosa</name>
    <dbReference type="NCBI Taxonomy" id="182803"/>
    <lineage>
        <taxon>Eukaryota</taxon>
        <taxon>Metazoa</taxon>
        <taxon>Ecdysozoa</taxon>
        <taxon>Arthropoda</taxon>
        <taxon>Chelicerata</taxon>
        <taxon>Arachnida</taxon>
        <taxon>Araneae</taxon>
        <taxon>Araneomorphae</taxon>
        <taxon>Entelegynae</taxon>
        <taxon>Araneoidea</taxon>
        <taxon>Araneidae</taxon>
        <taxon>Araneus</taxon>
    </lineage>
</organism>
<evidence type="ECO:0000313" key="8">
    <source>
        <dbReference type="EMBL" id="GBM06715.1"/>
    </source>
</evidence>
<protein>
    <recommendedName>
        <fullName evidence="6">Anoctamin</fullName>
    </recommendedName>
</protein>
<comment type="similarity">
    <text evidence="2 6">Belongs to the anoctamin family.</text>
</comment>
<name>A0A4Y2CTW9_ARAVE</name>
<feature type="domain" description="Anoctamin transmembrane" evidence="7">
    <location>
        <begin position="61"/>
        <end position="137"/>
    </location>
</feature>
<evidence type="ECO:0000313" key="9">
    <source>
        <dbReference type="Proteomes" id="UP000499080"/>
    </source>
</evidence>
<evidence type="ECO:0000259" key="7">
    <source>
        <dbReference type="Pfam" id="PF04547"/>
    </source>
</evidence>
<dbReference type="GO" id="GO:0005254">
    <property type="term" value="F:chloride channel activity"/>
    <property type="evidence" value="ECO:0007669"/>
    <property type="project" value="TreeGrafter"/>
</dbReference>
<comment type="caution">
    <text evidence="8">The sequence shown here is derived from an EMBL/GenBank/DDBJ whole genome shotgun (WGS) entry which is preliminary data.</text>
</comment>
<dbReference type="GO" id="GO:0005886">
    <property type="term" value="C:plasma membrane"/>
    <property type="evidence" value="ECO:0007669"/>
    <property type="project" value="TreeGrafter"/>
</dbReference>
<evidence type="ECO:0000256" key="4">
    <source>
        <dbReference type="ARBA" id="ARBA00022989"/>
    </source>
</evidence>
<feature type="transmembrane region" description="Helical" evidence="6">
    <location>
        <begin position="69"/>
        <end position="98"/>
    </location>
</feature>
<comment type="caution">
    <text evidence="6">Lacks conserved residue(s) required for the propagation of feature annotation.</text>
</comment>
<dbReference type="InterPro" id="IPR007632">
    <property type="entry name" value="Anoctamin"/>
</dbReference>
<comment type="subcellular location">
    <subcellularLocation>
        <location evidence="1 6">Membrane</location>
        <topology evidence="1 6">Multi-pass membrane protein</topology>
    </subcellularLocation>
</comment>
<keyword evidence="3 6" id="KW-0812">Transmembrane</keyword>
<keyword evidence="4 6" id="KW-1133">Transmembrane helix</keyword>
<evidence type="ECO:0000256" key="6">
    <source>
        <dbReference type="RuleBase" id="RU280814"/>
    </source>
</evidence>
<dbReference type="PANTHER" id="PTHR12308">
    <property type="entry name" value="ANOCTAMIN"/>
    <property type="match status" value="1"/>
</dbReference>
<evidence type="ECO:0000256" key="1">
    <source>
        <dbReference type="ARBA" id="ARBA00004141"/>
    </source>
</evidence>
<dbReference type="AlphaFoldDB" id="A0A4Y2CTW9"/>
<evidence type="ECO:0000256" key="3">
    <source>
        <dbReference type="ARBA" id="ARBA00022692"/>
    </source>
</evidence>
<sequence length="155" mass="17376">MVGAFKDGFCLHDPSTGEPVSLNELRGRNQGLDDGLPEPDLRRVLGNKWGLMWRSSPIHYIRNYFGEKIAFYFAWVSTLMTSLWIPAILGLGVFIYGVCDRLAESEDRGLKHLIEIVKSSSDNHLTPAFAAIICLWGRINDSVYACAALHDAYSR</sequence>
<reference evidence="8 9" key="1">
    <citation type="journal article" date="2019" name="Sci. Rep.">
        <title>Orb-weaving spider Araneus ventricosus genome elucidates the spidroin gene catalogue.</title>
        <authorList>
            <person name="Kono N."/>
            <person name="Nakamura H."/>
            <person name="Ohtoshi R."/>
            <person name="Moran D.A.P."/>
            <person name="Shinohara A."/>
            <person name="Yoshida Y."/>
            <person name="Fujiwara M."/>
            <person name="Mori M."/>
            <person name="Tomita M."/>
            <person name="Arakawa K."/>
        </authorList>
    </citation>
    <scope>NUCLEOTIDE SEQUENCE [LARGE SCALE GENOMIC DNA]</scope>
</reference>